<dbReference type="AlphaFoldDB" id="A0A830HWU4"/>
<feature type="compositionally biased region" description="Low complexity" evidence="1">
    <location>
        <begin position="1"/>
        <end position="17"/>
    </location>
</feature>
<feature type="region of interest" description="Disordered" evidence="1">
    <location>
        <begin position="125"/>
        <end position="146"/>
    </location>
</feature>
<feature type="region of interest" description="Disordered" evidence="1">
    <location>
        <begin position="1"/>
        <end position="65"/>
    </location>
</feature>
<dbReference type="EMBL" id="BNJQ01000024">
    <property type="protein sequence ID" value="GHP09407.1"/>
    <property type="molecule type" value="Genomic_DNA"/>
</dbReference>
<dbReference type="Proteomes" id="UP000660262">
    <property type="component" value="Unassembled WGS sequence"/>
</dbReference>
<feature type="region of interest" description="Disordered" evidence="1">
    <location>
        <begin position="171"/>
        <end position="192"/>
    </location>
</feature>
<evidence type="ECO:0000313" key="3">
    <source>
        <dbReference type="Proteomes" id="UP000660262"/>
    </source>
</evidence>
<proteinExistence type="predicted"/>
<sequence>MAETSSSSISEDIVVSADPEEPEDTTQRTHQTSSGDGFATFHRPRTTYKPSPYGEELNKHAAGKQLPRVANLTARIQPSYVYAPGPADYMPARDRAGVADVGRYKANPRQGPATFFTTEASTLLPEPSQRASPRTAGFSSPGRYTPGKDSLCLHSPSWRGRSGVRTDGVAPAESYMESPPPTAYSRRTGTQLGTNKFGKTDVMYTAKERAFMDVASRYTVTDRMTMSQMQKGWPGGYGPDKLSHYPGSQHYLRDLNRLPTRMGRGNFGGYVGLYGGSQHSFGGRQGMAGPDTVRDPVWRGMLYPRFIDNAHLDEALGRESVGPARYDILRETHLGGPAVEGDLWWNAGRSVHAGHSIVNGKPVGLLDPPSVCAPKMPFSSPPKLGSEVRPGPATRNPTATRDGTKVNATASVAAAPRFGTDKQRWRAEEAAEVERCKAMPGGWHQPFLTEAHNLNENVGTFSPGPVYYSDCNTVNDQSRVDSAFGTGERFNYGNGMSSGGMAIQGRCWAGEPAGATAKRTASKSETL</sequence>
<evidence type="ECO:0000313" key="2">
    <source>
        <dbReference type="EMBL" id="GHP09407.1"/>
    </source>
</evidence>
<keyword evidence="3" id="KW-1185">Reference proteome</keyword>
<gene>
    <name evidence="2" type="ORF">PPROV_000814200</name>
</gene>
<feature type="region of interest" description="Disordered" evidence="1">
    <location>
        <begin position="379"/>
        <end position="402"/>
    </location>
</feature>
<protein>
    <submittedName>
        <fullName evidence="2">Uncharacterized protein</fullName>
    </submittedName>
</protein>
<evidence type="ECO:0000256" key="1">
    <source>
        <dbReference type="SAM" id="MobiDB-lite"/>
    </source>
</evidence>
<organism evidence="2 3">
    <name type="scientific">Pycnococcus provasolii</name>
    <dbReference type="NCBI Taxonomy" id="41880"/>
    <lineage>
        <taxon>Eukaryota</taxon>
        <taxon>Viridiplantae</taxon>
        <taxon>Chlorophyta</taxon>
        <taxon>Pseudoscourfieldiophyceae</taxon>
        <taxon>Pseudoscourfieldiales</taxon>
        <taxon>Pycnococcaceae</taxon>
        <taxon>Pycnococcus</taxon>
    </lineage>
</organism>
<name>A0A830HWU4_9CHLO</name>
<accession>A0A830HWU4</accession>
<comment type="caution">
    <text evidence="2">The sequence shown here is derived from an EMBL/GenBank/DDBJ whole genome shotgun (WGS) entry which is preliminary data.</text>
</comment>
<reference evidence="2" key="1">
    <citation type="submission" date="2020-10" db="EMBL/GenBank/DDBJ databases">
        <title>Unveiling of a novel bifunctional photoreceptor, Dualchrome1, isolated from a cosmopolitan green alga.</title>
        <authorList>
            <person name="Suzuki S."/>
            <person name="Kawachi M."/>
        </authorList>
    </citation>
    <scope>NUCLEOTIDE SEQUENCE</scope>
    <source>
        <strain evidence="2">NIES 2893</strain>
    </source>
</reference>